<feature type="transmembrane region" description="Helical" evidence="4">
    <location>
        <begin position="60"/>
        <end position="78"/>
    </location>
</feature>
<gene>
    <name evidence="6" type="ORF">GXP67_35965</name>
</gene>
<evidence type="ECO:0000313" key="6">
    <source>
        <dbReference type="EMBL" id="QHT71684.1"/>
    </source>
</evidence>
<dbReference type="GO" id="GO:0046872">
    <property type="term" value="F:metal ion binding"/>
    <property type="evidence" value="ECO:0007669"/>
    <property type="project" value="UniProtKB-KW"/>
</dbReference>
<name>A0A6C0GV42_9BACT</name>
<evidence type="ECO:0000256" key="4">
    <source>
        <dbReference type="SAM" id="Phobius"/>
    </source>
</evidence>
<feature type="transmembrane region" description="Helical" evidence="4">
    <location>
        <begin position="126"/>
        <end position="147"/>
    </location>
</feature>
<dbReference type="EMBL" id="CP048222">
    <property type="protein sequence ID" value="QHT71684.1"/>
    <property type="molecule type" value="Genomic_DNA"/>
</dbReference>
<dbReference type="Gene3D" id="3.80.10.10">
    <property type="entry name" value="Ribonuclease Inhibitor"/>
    <property type="match status" value="1"/>
</dbReference>
<keyword evidence="4" id="KW-0812">Transmembrane</keyword>
<dbReference type="RefSeq" id="WP_162447614.1">
    <property type="nucleotide sequence ID" value="NZ_CP048222.1"/>
</dbReference>
<reference evidence="6 7" key="1">
    <citation type="submission" date="2020-01" db="EMBL/GenBank/DDBJ databases">
        <authorList>
            <person name="Kim M.K."/>
        </authorList>
    </citation>
    <scope>NUCLEOTIDE SEQUENCE [LARGE SCALE GENOMIC DNA]</scope>
    <source>
        <strain evidence="6 7">172606-1</strain>
    </source>
</reference>
<keyword evidence="4" id="KW-1133">Transmembrane helix</keyword>
<dbReference type="AlphaFoldDB" id="A0A6C0GV42"/>
<dbReference type="PROSITE" id="PS51007">
    <property type="entry name" value="CYTC"/>
    <property type="match status" value="1"/>
</dbReference>
<protein>
    <recommendedName>
        <fullName evidence="5">Cytochrome c domain-containing protein</fullName>
    </recommendedName>
</protein>
<feature type="transmembrane region" description="Helical" evidence="4">
    <location>
        <begin position="90"/>
        <end position="114"/>
    </location>
</feature>
<dbReference type="InterPro" id="IPR009056">
    <property type="entry name" value="Cyt_c-like_dom"/>
</dbReference>
<dbReference type="Proteomes" id="UP000480178">
    <property type="component" value="Chromosome"/>
</dbReference>
<evidence type="ECO:0000259" key="5">
    <source>
        <dbReference type="PROSITE" id="PS51007"/>
    </source>
</evidence>
<evidence type="ECO:0000256" key="2">
    <source>
        <dbReference type="ARBA" id="ARBA00023004"/>
    </source>
</evidence>
<dbReference type="KEGG" id="rhoz:GXP67_35965"/>
<evidence type="ECO:0000256" key="3">
    <source>
        <dbReference type="PROSITE-ProRule" id="PRU00433"/>
    </source>
</evidence>
<dbReference type="InterPro" id="IPR011429">
    <property type="entry name" value="Cyt_c_Planctomycete-type"/>
</dbReference>
<dbReference type="Pfam" id="PF07635">
    <property type="entry name" value="PSCyt1"/>
    <property type="match status" value="1"/>
</dbReference>
<dbReference type="GO" id="GO:0020037">
    <property type="term" value="F:heme binding"/>
    <property type="evidence" value="ECO:0007669"/>
    <property type="project" value="InterPro"/>
</dbReference>
<feature type="transmembrane region" description="Helical" evidence="4">
    <location>
        <begin position="21"/>
        <end position="40"/>
    </location>
</feature>
<keyword evidence="1 3" id="KW-0479">Metal-binding</keyword>
<dbReference type="InterPro" id="IPR019251">
    <property type="entry name" value="DUF2231_TM"/>
</dbReference>
<feature type="transmembrane region" description="Helical" evidence="4">
    <location>
        <begin position="154"/>
        <end position="172"/>
    </location>
</feature>
<proteinExistence type="predicted"/>
<accession>A0A6C0GV42</accession>
<keyword evidence="3" id="KW-0349">Heme</keyword>
<dbReference type="GO" id="GO:0009055">
    <property type="term" value="F:electron transfer activity"/>
    <property type="evidence" value="ECO:0007669"/>
    <property type="project" value="InterPro"/>
</dbReference>
<dbReference type="InterPro" id="IPR032675">
    <property type="entry name" value="LRR_dom_sf"/>
</dbReference>
<dbReference type="Pfam" id="PF09990">
    <property type="entry name" value="DUF2231"/>
    <property type="match status" value="1"/>
</dbReference>
<dbReference type="PANTHER" id="PTHR35889:SF3">
    <property type="entry name" value="F-BOX DOMAIN-CONTAINING PROTEIN"/>
    <property type="match status" value="1"/>
</dbReference>
<keyword evidence="7" id="KW-1185">Reference proteome</keyword>
<keyword evidence="2 3" id="KW-0408">Iron</keyword>
<evidence type="ECO:0000256" key="1">
    <source>
        <dbReference type="ARBA" id="ARBA00022723"/>
    </source>
</evidence>
<dbReference type="SUPFAM" id="SSF52047">
    <property type="entry name" value="RNI-like"/>
    <property type="match status" value="1"/>
</dbReference>
<feature type="domain" description="Cytochrome c" evidence="5">
    <location>
        <begin position="204"/>
        <end position="344"/>
    </location>
</feature>
<organism evidence="6 7">
    <name type="scientific">Rhodocytophaga rosea</name>
    <dbReference type="NCBI Taxonomy" id="2704465"/>
    <lineage>
        <taxon>Bacteria</taxon>
        <taxon>Pseudomonadati</taxon>
        <taxon>Bacteroidota</taxon>
        <taxon>Cytophagia</taxon>
        <taxon>Cytophagales</taxon>
        <taxon>Rhodocytophagaceae</taxon>
        <taxon>Rhodocytophaga</taxon>
    </lineage>
</organism>
<dbReference type="PANTHER" id="PTHR35889">
    <property type="entry name" value="CYCLOINULO-OLIGOSACCHARIDE FRUCTANOTRANSFERASE-RELATED"/>
    <property type="match status" value="1"/>
</dbReference>
<evidence type="ECO:0000313" key="7">
    <source>
        <dbReference type="Proteomes" id="UP000480178"/>
    </source>
</evidence>
<sequence>MRSSLIQKLLIRPVSIRKIDIPYRFLLLPLAVAVLFLPLWKPAEGRVPDFVYWIGRFHPLVVHFPVVLVLLALLFELGRRIKVLRTSVTTIRVLLALALLGCVVSLAMGFLLYYTGEYTGAVMQGHLWGGVLLTSAMAVAFFLFLNFQQYRTQVYYNSYLTLLAVANGILLYTSHQGGSLTHGSEYLTEYTPKFNYGAQAVWEPKPVEKMLVFNDLVVPVLNKKCMSCHNENKSKGDLIMTSYAYLLKGGKGEHPTLVPGSAEKSEMHKRVLLPVDDDDRMPPKGKPSLTKQEVDLIAWWIDHGADTTLRVQEMASEVQIKPMVVSYLKELETQQRTSFLQQQSLEKLLKELPAKDNLVLQLDSYEEKGINLSMPFPLVSFKDEDLLAVQPLFPSITKASFMGSDITDDALYHVSQMSSLRELYLQQTQIEGIGLVHLSSLKNLRLLDLSKTKINDGQLLHILQLPNLEELFLYETQVSKEVVEAIRKNKPHLDLRLERGKFF</sequence>
<keyword evidence="4" id="KW-0472">Membrane</keyword>